<accession>A0A4Q5M2N8</accession>
<keyword evidence="3 6" id="KW-0812">Transmembrane</keyword>
<feature type="transmembrane region" description="Helical" evidence="6">
    <location>
        <begin position="382"/>
        <end position="408"/>
    </location>
</feature>
<keyword evidence="4 6" id="KW-1133">Transmembrane helix</keyword>
<dbReference type="GO" id="GO:0005886">
    <property type="term" value="C:plasma membrane"/>
    <property type="evidence" value="ECO:0007669"/>
    <property type="project" value="UniProtKB-SubCell"/>
</dbReference>
<protein>
    <submittedName>
        <fullName evidence="9">ABC transporter permease</fullName>
    </submittedName>
</protein>
<evidence type="ECO:0000256" key="4">
    <source>
        <dbReference type="ARBA" id="ARBA00022989"/>
    </source>
</evidence>
<keyword evidence="2" id="KW-1003">Cell membrane</keyword>
<dbReference type="RefSeq" id="WP_130020404.1">
    <property type="nucleotide sequence ID" value="NZ_SEWF01000009.1"/>
</dbReference>
<dbReference type="PANTHER" id="PTHR30572:SF18">
    <property type="entry name" value="ABC-TYPE MACROLIDE FAMILY EXPORT SYSTEM PERMEASE COMPONENT 2"/>
    <property type="match status" value="1"/>
</dbReference>
<organism evidence="9 10">
    <name type="scientific">Emticicia agri</name>
    <dbReference type="NCBI Taxonomy" id="2492393"/>
    <lineage>
        <taxon>Bacteria</taxon>
        <taxon>Pseudomonadati</taxon>
        <taxon>Bacteroidota</taxon>
        <taxon>Cytophagia</taxon>
        <taxon>Cytophagales</taxon>
        <taxon>Leadbetterellaceae</taxon>
        <taxon>Emticicia</taxon>
    </lineage>
</organism>
<gene>
    <name evidence="9" type="ORF">EWM59_07845</name>
</gene>
<evidence type="ECO:0000256" key="1">
    <source>
        <dbReference type="ARBA" id="ARBA00004651"/>
    </source>
</evidence>
<keyword evidence="10" id="KW-1185">Reference proteome</keyword>
<dbReference type="GO" id="GO:0022857">
    <property type="term" value="F:transmembrane transporter activity"/>
    <property type="evidence" value="ECO:0007669"/>
    <property type="project" value="TreeGrafter"/>
</dbReference>
<evidence type="ECO:0000313" key="9">
    <source>
        <dbReference type="EMBL" id="RYU96113.1"/>
    </source>
</evidence>
<comment type="caution">
    <text evidence="9">The sequence shown here is derived from an EMBL/GenBank/DDBJ whole genome shotgun (WGS) entry which is preliminary data.</text>
</comment>
<keyword evidence="5 6" id="KW-0472">Membrane</keyword>
<dbReference type="Proteomes" id="UP000293162">
    <property type="component" value="Unassembled WGS sequence"/>
</dbReference>
<dbReference type="InterPro" id="IPR050250">
    <property type="entry name" value="Macrolide_Exporter_MacB"/>
</dbReference>
<evidence type="ECO:0000259" key="7">
    <source>
        <dbReference type="Pfam" id="PF02687"/>
    </source>
</evidence>
<sequence length="798" mass="89884">MIRNYFTIAFRNLFKNRVSSLINIGGLAVGMAVAVLMLLWVQNELSFDTFHEKSDRIRQIITHNKVNKEETWHWSTTPMLLAEQLNQLPEIEKVTRTVSPFWNGASMKIGDKLSIEKKVACVDNNWFEVFDYPLVDGNFSEFVKNPRSLAITESKALQLFGEANVSGRIIRIDTLDYMVRAVYKDTPTNSSFQFDFLLPMAAHLSNPKTFENDSNWGNFNYQTFILVKSNTNLSKLDQKVTLILQLARRDEKTGEINEDITLETESIAAIHTDGIQRSNDTPRGDARTTYIFLVLAFVILVTACINYVNLATARASLRAKEVSVKKIIGAEYSQLFIQFMVESVLMCLLALGIAVCLAYGLLPVFNDLADKNFTLSLTNATLWQVLSGTTLLAILLTGIYPAILLSSFQPIRALRGLNILKSNNSSFRKTLVVVQFVVSSVFLIATLVVFQQIKFIRNINLGYEKANMFEFTIPWNIKSKVDINTIKSRLLTESSIEAITNASQNIVDIGSTHSGSLDWDGRPEDFHPTVAQLSVEHNYQKVFDLKMTGGRWFEENNIADKNNVVLNEAAVKKFGIKKPLGQRFDFHGRKGVIVGIVRDFHFKSLHEKIGPLVLFNDDGWRSGVYIKPVKGKEKEAVRAAEKLWIEVMPSRPLEYHFLNETYDRLYKSEQRTATLFNAFAVVAIFVSCLGLFGLAAFAAEQRTKEIGIRKVLGASVTSITVLLSGDFLKLVGIAFIVAIPLSYYLMEKWLQDFAYHISIEWWFYAIIGVLIIAVALATVGFQSIKAALTNPVKSLKAE</sequence>
<feature type="transmembrane region" description="Helical" evidence="6">
    <location>
        <begin position="335"/>
        <end position="362"/>
    </location>
</feature>
<dbReference type="OrthoDB" id="905589at2"/>
<feature type="domain" description="MacB-like periplasmic core" evidence="8">
    <location>
        <begin position="20"/>
        <end position="240"/>
    </location>
</feature>
<dbReference type="EMBL" id="SEWF01000009">
    <property type="protein sequence ID" value="RYU96113.1"/>
    <property type="molecule type" value="Genomic_DNA"/>
</dbReference>
<dbReference type="InterPro" id="IPR025857">
    <property type="entry name" value="MacB_PCD"/>
</dbReference>
<dbReference type="Pfam" id="PF12704">
    <property type="entry name" value="MacB_PCD"/>
    <property type="match status" value="2"/>
</dbReference>
<reference evidence="9 10" key="1">
    <citation type="submission" date="2019-02" db="EMBL/GenBank/DDBJ databases">
        <title>Bacterial novel species Emticicia sp. 17J42-9 isolated from soil.</title>
        <authorList>
            <person name="Jung H.-Y."/>
        </authorList>
    </citation>
    <scope>NUCLEOTIDE SEQUENCE [LARGE SCALE GENOMIC DNA]</scope>
    <source>
        <strain evidence="9 10">17J42-9</strain>
    </source>
</reference>
<evidence type="ECO:0000256" key="2">
    <source>
        <dbReference type="ARBA" id="ARBA00022475"/>
    </source>
</evidence>
<evidence type="ECO:0000256" key="6">
    <source>
        <dbReference type="SAM" id="Phobius"/>
    </source>
</evidence>
<feature type="domain" description="ABC3 transporter permease C-terminal" evidence="7">
    <location>
        <begin position="678"/>
        <end position="790"/>
    </location>
</feature>
<feature type="domain" description="ABC3 transporter permease C-terminal" evidence="7">
    <location>
        <begin position="294"/>
        <end position="409"/>
    </location>
</feature>
<feature type="transmembrane region" description="Helical" evidence="6">
    <location>
        <begin position="21"/>
        <end position="41"/>
    </location>
</feature>
<dbReference type="InterPro" id="IPR003838">
    <property type="entry name" value="ABC3_permease_C"/>
</dbReference>
<evidence type="ECO:0000256" key="3">
    <source>
        <dbReference type="ARBA" id="ARBA00022692"/>
    </source>
</evidence>
<dbReference type="AlphaFoldDB" id="A0A4Q5M2N8"/>
<evidence type="ECO:0000256" key="5">
    <source>
        <dbReference type="ARBA" id="ARBA00023136"/>
    </source>
</evidence>
<feature type="transmembrane region" description="Helical" evidence="6">
    <location>
        <begin position="290"/>
        <end position="310"/>
    </location>
</feature>
<feature type="transmembrane region" description="Helical" evidence="6">
    <location>
        <begin position="711"/>
        <end position="741"/>
    </location>
</feature>
<evidence type="ECO:0000259" key="8">
    <source>
        <dbReference type="Pfam" id="PF12704"/>
    </source>
</evidence>
<name>A0A4Q5M2N8_9BACT</name>
<feature type="transmembrane region" description="Helical" evidence="6">
    <location>
        <begin position="675"/>
        <end position="699"/>
    </location>
</feature>
<proteinExistence type="predicted"/>
<feature type="transmembrane region" description="Helical" evidence="6">
    <location>
        <begin position="429"/>
        <end position="450"/>
    </location>
</feature>
<evidence type="ECO:0000313" key="10">
    <source>
        <dbReference type="Proteomes" id="UP000293162"/>
    </source>
</evidence>
<feature type="domain" description="MacB-like periplasmic core" evidence="8">
    <location>
        <begin position="438"/>
        <end position="638"/>
    </location>
</feature>
<comment type="subcellular location">
    <subcellularLocation>
        <location evidence="1">Cell membrane</location>
        <topology evidence="1">Multi-pass membrane protein</topology>
    </subcellularLocation>
</comment>
<feature type="transmembrane region" description="Helical" evidence="6">
    <location>
        <begin position="761"/>
        <end position="781"/>
    </location>
</feature>
<dbReference type="PANTHER" id="PTHR30572">
    <property type="entry name" value="MEMBRANE COMPONENT OF TRANSPORTER-RELATED"/>
    <property type="match status" value="1"/>
</dbReference>
<dbReference type="Pfam" id="PF02687">
    <property type="entry name" value="FtsX"/>
    <property type="match status" value="2"/>
</dbReference>